<dbReference type="OrthoDB" id="10568761at2759"/>
<sequence length="349" mass="38404">MSTNESSAVPPEALTHNPVLTKSEEPTISPTTPDESGAAPSEVRVTLMTREVDNLHIPADDDHDHRPEATENEKIISFDAPKLPDTELSEEATVAPVPEETEKTTMPGTFPVDSTSVPPEVPASPVAQEFDQPTTPPVDSANSTATDLPAGWTMHPVTLASDERRLQVVTNIGECDLAMYLTDDISLPPDTRIIRVQWAWLPEPDWEEECLRSLIRTFKKLRNAFPDLEPIYGMICDRGKGYRLFCEMVMTGVPDGSAAITPVDKVSSDSAPTGASMDNPPADKRVTVGQFAYNGRMIFDEDDDEEIMEQWCAAVPRNEYKGELESGVVCRPVGEELNLDEETVVEESY</sequence>
<dbReference type="VEuPathDB" id="FungiDB:BO80DRAFT_447106"/>
<evidence type="ECO:0000313" key="2">
    <source>
        <dbReference type="EMBL" id="RAK98740.1"/>
    </source>
</evidence>
<organism evidence="2 3">
    <name type="scientific">Aspergillus ibericus CBS 121593</name>
    <dbReference type="NCBI Taxonomy" id="1448316"/>
    <lineage>
        <taxon>Eukaryota</taxon>
        <taxon>Fungi</taxon>
        <taxon>Dikarya</taxon>
        <taxon>Ascomycota</taxon>
        <taxon>Pezizomycotina</taxon>
        <taxon>Eurotiomycetes</taxon>
        <taxon>Eurotiomycetidae</taxon>
        <taxon>Eurotiales</taxon>
        <taxon>Aspergillaceae</taxon>
        <taxon>Aspergillus</taxon>
        <taxon>Aspergillus subgen. Circumdati</taxon>
    </lineage>
</organism>
<evidence type="ECO:0000256" key="1">
    <source>
        <dbReference type="SAM" id="MobiDB-lite"/>
    </source>
</evidence>
<feature type="region of interest" description="Disordered" evidence="1">
    <location>
        <begin position="1"/>
        <end position="43"/>
    </location>
</feature>
<dbReference type="EMBL" id="KZ824451">
    <property type="protein sequence ID" value="RAK98740.1"/>
    <property type="molecule type" value="Genomic_DNA"/>
</dbReference>
<name>A0A395GT25_9EURO</name>
<accession>A0A395GT25</accession>
<gene>
    <name evidence="2" type="ORF">BO80DRAFT_447106</name>
</gene>
<protein>
    <submittedName>
        <fullName evidence="2">Uncharacterized protein</fullName>
    </submittedName>
</protein>
<dbReference type="RefSeq" id="XP_025573068.1">
    <property type="nucleotide sequence ID" value="XM_025721586.1"/>
</dbReference>
<dbReference type="AlphaFoldDB" id="A0A395GT25"/>
<dbReference type="Proteomes" id="UP000249402">
    <property type="component" value="Unassembled WGS sequence"/>
</dbReference>
<keyword evidence="3" id="KW-1185">Reference proteome</keyword>
<proteinExistence type="predicted"/>
<evidence type="ECO:0000313" key="3">
    <source>
        <dbReference type="Proteomes" id="UP000249402"/>
    </source>
</evidence>
<dbReference type="GeneID" id="37226451"/>
<reference evidence="2 3" key="1">
    <citation type="submission" date="2018-02" db="EMBL/GenBank/DDBJ databases">
        <title>The genomes of Aspergillus section Nigri reveals drivers in fungal speciation.</title>
        <authorList>
            <consortium name="DOE Joint Genome Institute"/>
            <person name="Vesth T.C."/>
            <person name="Nybo J."/>
            <person name="Theobald S."/>
            <person name="Brandl J."/>
            <person name="Frisvad J.C."/>
            <person name="Nielsen K.F."/>
            <person name="Lyhne E.K."/>
            <person name="Kogle M.E."/>
            <person name="Kuo A."/>
            <person name="Riley R."/>
            <person name="Clum A."/>
            <person name="Nolan M."/>
            <person name="Lipzen A."/>
            <person name="Salamov A."/>
            <person name="Henrissat B."/>
            <person name="Wiebenga A."/>
            <person name="De vries R.P."/>
            <person name="Grigoriev I.V."/>
            <person name="Mortensen U.H."/>
            <person name="Andersen M.R."/>
            <person name="Baker S.E."/>
        </authorList>
    </citation>
    <scope>NUCLEOTIDE SEQUENCE [LARGE SCALE GENOMIC DNA]</scope>
    <source>
        <strain evidence="2 3">CBS 121593</strain>
    </source>
</reference>
<feature type="region of interest" description="Disordered" evidence="1">
    <location>
        <begin position="55"/>
        <end position="149"/>
    </location>
</feature>
<feature type="compositionally biased region" description="Polar residues" evidence="1">
    <location>
        <begin position="104"/>
        <end position="115"/>
    </location>
</feature>
<feature type="compositionally biased region" description="Basic and acidic residues" evidence="1">
    <location>
        <begin position="55"/>
        <end position="76"/>
    </location>
</feature>